<feature type="compositionally biased region" description="Basic residues" evidence="7">
    <location>
        <begin position="133"/>
        <end position="142"/>
    </location>
</feature>
<dbReference type="VEuPathDB" id="FungiDB:AAP_04644"/>
<evidence type="ECO:0000256" key="3">
    <source>
        <dbReference type="ARBA" id="ARBA00022679"/>
    </source>
</evidence>
<organism evidence="9 10">
    <name type="scientific">Ascosphaera apis ARSEF 7405</name>
    <dbReference type="NCBI Taxonomy" id="392613"/>
    <lineage>
        <taxon>Eukaryota</taxon>
        <taxon>Fungi</taxon>
        <taxon>Dikarya</taxon>
        <taxon>Ascomycota</taxon>
        <taxon>Pezizomycotina</taxon>
        <taxon>Eurotiomycetes</taxon>
        <taxon>Eurotiomycetidae</taxon>
        <taxon>Onygenales</taxon>
        <taxon>Ascosphaeraceae</taxon>
        <taxon>Ascosphaera</taxon>
    </lineage>
</organism>
<feature type="domain" description="CRIB" evidence="8">
    <location>
        <begin position="83"/>
        <end position="96"/>
    </location>
</feature>
<dbReference type="EMBL" id="AZGZ01000023">
    <property type="protein sequence ID" value="KZZ88852.1"/>
    <property type="molecule type" value="Genomic_DNA"/>
</dbReference>
<evidence type="ECO:0000256" key="2">
    <source>
        <dbReference type="ARBA" id="ARBA00022527"/>
    </source>
</evidence>
<evidence type="ECO:0000256" key="7">
    <source>
        <dbReference type="SAM" id="MobiDB-lite"/>
    </source>
</evidence>
<dbReference type="OrthoDB" id="4206278at2759"/>
<dbReference type="Pfam" id="PF00786">
    <property type="entry name" value="PBD"/>
    <property type="match status" value="1"/>
</dbReference>
<proteinExistence type="predicted"/>
<dbReference type="InterPro" id="IPR036936">
    <property type="entry name" value="CRIB_dom_sf"/>
</dbReference>
<keyword evidence="6" id="KW-0067">ATP-binding</keyword>
<keyword evidence="4" id="KW-0547">Nucleotide-binding</keyword>
<dbReference type="GO" id="GO:0005524">
    <property type="term" value="F:ATP binding"/>
    <property type="evidence" value="ECO:0007669"/>
    <property type="project" value="UniProtKB-KW"/>
</dbReference>
<reference evidence="9 10" key="1">
    <citation type="journal article" date="2016" name="Genome Biol. Evol.">
        <title>Divergent and convergent evolution of fungal pathogenicity.</title>
        <authorList>
            <person name="Shang Y."/>
            <person name="Xiao G."/>
            <person name="Zheng P."/>
            <person name="Cen K."/>
            <person name="Zhan S."/>
            <person name="Wang C."/>
        </authorList>
    </citation>
    <scope>NUCLEOTIDE SEQUENCE [LARGE SCALE GENOMIC DNA]</scope>
    <source>
        <strain evidence="9 10">ARSEF 7405</strain>
    </source>
</reference>
<keyword evidence="3" id="KW-0808">Transferase</keyword>
<dbReference type="InterPro" id="IPR000095">
    <property type="entry name" value="CRIB_dom"/>
</dbReference>
<dbReference type="Proteomes" id="UP000242877">
    <property type="component" value="Unassembled WGS sequence"/>
</dbReference>
<evidence type="ECO:0000259" key="8">
    <source>
        <dbReference type="PROSITE" id="PS50108"/>
    </source>
</evidence>
<keyword evidence="5" id="KW-0418">Kinase</keyword>
<protein>
    <recommendedName>
        <fullName evidence="1">non-specific serine/threonine protein kinase</fullName>
        <ecNumber evidence="1">2.7.11.1</ecNumber>
    </recommendedName>
</protein>
<name>A0A167WHG5_9EURO</name>
<dbReference type="Gene3D" id="3.90.810.10">
    <property type="entry name" value="CRIB domain"/>
    <property type="match status" value="1"/>
</dbReference>
<accession>A0A167WHG5</accession>
<evidence type="ECO:0000256" key="1">
    <source>
        <dbReference type="ARBA" id="ARBA00012513"/>
    </source>
</evidence>
<evidence type="ECO:0000256" key="6">
    <source>
        <dbReference type="ARBA" id="ARBA00022840"/>
    </source>
</evidence>
<evidence type="ECO:0000313" key="9">
    <source>
        <dbReference type="EMBL" id="KZZ88852.1"/>
    </source>
</evidence>
<dbReference type="AlphaFoldDB" id="A0A167WHG5"/>
<dbReference type="PROSITE" id="PS50108">
    <property type="entry name" value="CRIB"/>
    <property type="match status" value="1"/>
</dbReference>
<dbReference type="GO" id="GO:0004674">
    <property type="term" value="F:protein serine/threonine kinase activity"/>
    <property type="evidence" value="ECO:0007669"/>
    <property type="project" value="UniProtKB-KW"/>
</dbReference>
<dbReference type="CDD" id="cd01093">
    <property type="entry name" value="CRIB_PAK_like"/>
    <property type="match status" value="1"/>
</dbReference>
<comment type="caution">
    <text evidence="9">The sequence shown here is derived from an EMBL/GenBank/DDBJ whole genome shotgun (WGS) entry which is preliminary data.</text>
</comment>
<sequence length="142" mass="15230">MNANKPSASNDNCAFTENFTGAGNNVRMGTSTTITSSPQSPGKEPGCGIKRSISRRCKRGLSCIMGLSSVKAPAKMAAESNVISQPANVVHVTHVGFDERTGEYTGLPKEWKQILSQGARPVSSEEASESTSKRRSRRISRE</sequence>
<evidence type="ECO:0000313" key="10">
    <source>
        <dbReference type="Proteomes" id="UP000242877"/>
    </source>
</evidence>
<dbReference type="EC" id="2.7.11.1" evidence="1"/>
<dbReference type="SMART" id="SM00285">
    <property type="entry name" value="PBD"/>
    <property type="match status" value="1"/>
</dbReference>
<feature type="region of interest" description="Disordered" evidence="7">
    <location>
        <begin position="115"/>
        <end position="142"/>
    </location>
</feature>
<gene>
    <name evidence="9" type="ORF">AAP_04644</name>
</gene>
<evidence type="ECO:0000256" key="4">
    <source>
        <dbReference type="ARBA" id="ARBA00022741"/>
    </source>
</evidence>
<keyword evidence="10" id="KW-1185">Reference proteome</keyword>
<dbReference type="InterPro" id="IPR033923">
    <property type="entry name" value="PAK_BD"/>
</dbReference>
<evidence type="ECO:0000256" key="5">
    <source>
        <dbReference type="ARBA" id="ARBA00022777"/>
    </source>
</evidence>
<keyword evidence="2" id="KW-0723">Serine/threonine-protein kinase</keyword>